<dbReference type="PANTHER" id="PTHR33693">
    <property type="entry name" value="TYPE-5 URACIL-DNA GLYCOSYLASE"/>
    <property type="match status" value="1"/>
</dbReference>
<evidence type="ECO:0000256" key="1">
    <source>
        <dbReference type="ARBA" id="ARBA00001400"/>
    </source>
</evidence>
<dbReference type="Gene3D" id="3.40.470.10">
    <property type="entry name" value="Uracil-DNA glycosylase-like domain"/>
    <property type="match status" value="1"/>
</dbReference>
<dbReference type="EC" id="3.2.2.27" evidence="3"/>
<dbReference type="InterPro" id="IPR036895">
    <property type="entry name" value="Uracil-DNA_glycosylase-like_sf"/>
</dbReference>
<protein>
    <recommendedName>
        <fullName evidence="4">Type-4 uracil-DNA glycosylase</fullName>
        <ecNumber evidence="3">3.2.2.27</ecNumber>
    </recommendedName>
</protein>
<evidence type="ECO:0000256" key="6">
    <source>
        <dbReference type="ARBA" id="ARBA00022723"/>
    </source>
</evidence>
<dbReference type="SUPFAM" id="SSF52141">
    <property type="entry name" value="Uracil-DNA glycosylase-like"/>
    <property type="match status" value="1"/>
</dbReference>
<sequence>MGDKLHREIFQLVRQTRSLIEDFANLGIEQISLPSQEMMSKTAADHSPVQADVRETLDQIRADLGECRRCKLCEKRNHIVFGVGNPDARLVLVGEAPGREEDRRGEPFVGEAGRLLDRILFAMGLQRPDVYICNVEKCRPPGNRDPEPDEVAACEPFLKRQLAAISPQVIISLGRVASQALLREQTAISRLRGQWREYQGIPLMPTFHPAYLLRNPTAKREVWEDVKQVMRRLEGPGG</sequence>
<keyword evidence="9" id="KW-0408">Iron</keyword>
<keyword evidence="8" id="KW-0378">Hydrolase</keyword>
<reference evidence="13 14" key="1">
    <citation type="submission" date="2017-03" db="EMBL/GenBank/DDBJ databases">
        <title>Genome sequence of Geothermobacter sp. EPR-M, Deep-Sea Iron Reducer.</title>
        <authorList>
            <person name="Tully B."/>
            <person name="Savalia P."/>
            <person name="Abuyen K."/>
            <person name="Baughan C."/>
            <person name="Romero E."/>
            <person name="Ronkowski C."/>
            <person name="Torres B."/>
            <person name="Tremblay J."/>
            <person name="Trujillo A."/>
            <person name="Tyler M."/>
            <person name="Perez-Rodriguez I."/>
            <person name="Amend J."/>
        </authorList>
    </citation>
    <scope>NUCLEOTIDE SEQUENCE [LARGE SCALE GENOMIC DNA]</scope>
    <source>
        <strain evidence="13 14">EPR-M</strain>
    </source>
</reference>
<dbReference type="RefSeq" id="WP_085010624.1">
    <property type="nucleotide sequence ID" value="NZ_NAAD01000011.1"/>
</dbReference>
<comment type="catalytic activity">
    <reaction evidence="1">
        <text>Hydrolyzes single-stranded DNA or mismatched double-stranded DNA and polynucleotides, releasing free uracil.</text>
        <dbReference type="EC" id="3.2.2.27"/>
    </reaction>
</comment>
<dbReference type="OrthoDB" id="5290748at2"/>
<evidence type="ECO:0000313" key="13">
    <source>
        <dbReference type="EMBL" id="ORJ59580.1"/>
    </source>
</evidence>
<dbReference type="STRING" id="1969733.B5V00_09870"/>
<evidence type="ECO:0000256" key="10">
    <source>
        <dbReference type="ARBA" id="ARBA00023014"/>
    </source>
</evidence>
<evidence type="ECO:0000256" key="9">
    <source>
        <dbReference type="ARBA" id="ARBA00023004"/>
    </source>
</evidence>
<accession>A0A1X0Y343</accession>
<keyword evidence="14" id="KW-1185">Reference proteome</keyword>
<comment type="similarity">
    <text evidence="2">Belongs to the uracil-DNA glycosylase (UDG) superfamily. Type 4 (UDGa) family.</text>
</comment>
<evidence type="ECO:0000256" key="7">
    <source>
        <dbReference type="ARBA" id="ARBA00022763"/>
    </source>
</evidence>
<gene>
    <name evidence="13" type="ORF">B5V00_09870</name>
</gene>
<dbReference type="EMBL" id="NAAD01000011">
    <property type="protein sequence ID" value="ORJ59580.1"/>
    <property type="molecule type" value="Genomic_DNA"/>
</dbReference>
<dbReference type="SMART" id="SM00987">
    <property type="entry name" value="UreE_C"/>
    <property type="match status" value="1"/>
</dbReference>
<evidence type="ECO:0000256" key="8">
    <source>
        <dbReference type="ARBA" id="ARBA00022801"/>
    </source>
</evidence>
<keyword evidence="11" id="KW-0234">DNA repair</keyword>
<dbReference type="PANTHER" id="PTHR33693:SF1">
    <property type="entry name" value="TYPE-4 URACIL-DNA GLYCOSYLASE"/>
    <property type="match status" value="1"/>
</dbReference>
<dbReference type="GO" id="GO:0046872">
    <property type="term" value="F:metal ion binding"/>
    <property type="evidence" value="ECO:0007669"/>
    <property type="project" value="UniProtKB-KW"/>
</dbReference>
<evidence type="ECO:0000256" key="4">
    <source>
        <dbReference type="ARBA" id="ARBA00019403"/>
    </source>
</evidence>
<dbReference type="GO" id="GO:0004844">
    <property type="term" value="F:uracil DNA N-glycosylase activity"/>
    <property type="evidence" value="ECO:0007669"/>
    <property type="project" value="UniProtKB-EC"/>
</dbReference>
<name>A0A1X0Y343_9BACT</name>
<dbReference type="GO" id="GO:0006281">
    <property type="term" value="P:DNA repair"/>
    <property type="evidence" value="ECO:0007669"/>
    <property type="project" value="UniProtKB-KW"/>
</dbReference>
<dbReference type="SMART" id="SM00986">
    <property type="entry name" value="UDG"/>
    <property type="match status" value="1"/>
</dbReference>
<dbReference type="InterPro" id="IPR051536">
    <property type="entry name" value="UDG_Type-4/5"/>
</dbReference>
<dbReference type="InterPro" id="IPR005122">
    <property type="entry name" value="Uracil-DNA_glycosylase-like"/>
</dbReference>
<keyword evidence="5" id="KW-0004">4Fe-4S</keyword>
<evidence type="ECO:0000256" key="2">
    <source>
        <dbReference type="ARBA" id="ARBA00006521"/>
    </source>
</evidence>
<dbReference type="Pfam" id="PF03167">
    <property type="entry name" value="UDG"/>
    <property type="match status" value="1"/>
</dbReference>
<evidence type="ECO:0000256" key="3">
    <source>
        <dbReference type="ARBA" id="ARBA00012030"/>
    </source>
</evidence>
<keyword evidence="7" id="KW-0227">DNA damage</keyword>
<proteinExistence type="inferred from homology"/>
<evidence type="ECO:0000256" key="5">
    <source>
        <dbReference type="ARBA" id="ARBA00022485"/>
    </source>
</evidence>
<dbReference type="CDD" id="cd10030">
    <property type="entry name" value="UDG-F4_TTUDGA_SPO1dp_like"/>
    <property type="match status" value="1"/>
</dbReference>
<dbReference type="NCBIfam" id="TIGR00758">
    <property type="entry name" value="UDG_fam4"/>
    <property type="match status" value="1"/>
</dbReference>
<evidence type="ECO:0000259" key="12">
    <source>
        <dbReference type="SMART" id="SM00986"/>
    </source>
</evidence>
<organism evidence="13 14">
    <name type="scientific">Geothermobacter hydrogeniphilus</name>
    <dbReference type="NCBI Taxonomy" id="1969733"/>
    <lineage>
        <taxon>Bacteria</taxon>
        <taxon>Pseudomonadati</taxon>
        <taxon>Thermodesulfobacteriota</taxon>
        <taxon>Desulfuromonadia</taxon>
        <taxon>Desulfuromonadales</taxon>
        <taxon>Geothermobacteraceae</taxon>
        <taxon>Geothermobacter</taxon>
    </lineage>
</organism>
<comment type="caution">
    <text evidence="13">The sequence shown here is derived from an EMBL/GenBank/DDBJ whole genome shotgun (WGS) entry which is preliminary data.</text>
</comment>
<dbReference type="InterPro" id="IPR005273">
    <property type="entry name" value="Ura-DNA_glyco_family4"/>
</dbReference>
<keyword evidence="10" id="KW-0411">Iron-sulfur</keyword>
<dbReference type="AlphaFoldDB" id="A0A1X0Y343"/>
<dbReference type="Proteomes" id="UP000193136">
    <property type="component" value="Unassembled WGS sequence"/>
</dbReference>
<evidence type="ECO:0000256" key="11">
    <source>
        <dbReference type="ARBA" id="ARBA00023204"/>
    </source>
</evidence>
<keyword evidence="6" id="KW-0479">Metal-binding</keyword>
<evidence type="ECO:0000313" key="14">
    <source>
        <dbReference type="Proteomes" id="UP000193136"/>
    </source>
</evidence>
<dbReference type="GO" id="GO:0051539">
    <property type="term" value="F:4 iron, 4 sulfur cluster binding"/>
    <property type="evidence" value="ECO:0007669"/>
    <property type="project" value="UniProtKB-KW"/>
</dbReference>
<feature type="domain" description="Uracil-DNA glycosylase-like" evidence="12">
    <location>
        <begin position="81"/>
        <end position="227"/>
    </location>
</feature>